<reference evidence="1 2" key="1">
    <citation type="journal article" date="2019" name="Commun. Biol.">
        <title>The bagworm genome reveals a unique fibroin gene that provides high tensile strength.</title>
        <authorList>
            <person name="Kono N."/>
            <person name="Nakamura H."/>
            <person name="Ohtoshi R."/>
            <person name="Tomita M."/>
            <person name="Numata K."/>
            <person name="Arakawa K."/>
        </authorList>
    </citation>
    <scope>NUCLEOTIDE SEQUENCE [LARGE SCALE GENOMIC DNA]</scope>
</reference>
<keyword evidence="2" id="KW-1185">Reference proteome</keyword>
<comment type="caution">
    <text evidence="1">The sequence shown here is derived from an EMBL/GenBank/DDBJ whole genome shotgun (WGS) entry which is preliminary data.</text>
</comment>
<accession>A0A4C1WX05</accession>
<sequence>MVTLPDPSFFSILFLYLRHCDAFVTNFTAGELRAFDYICGDEDMSTLDEVQLNLELEKIEFLKAQHRFKVALFNAEKKNQYQETIATHGSDEYFPGMVPLGNIG</sequence>
<gene>
    <name evidence="1" type="ORF">EVAR_43828_1</name>
</gene>
<evidence type="ECO:0000313" key="2">
    <source>
        <dbReference type="Proteomes" id="UP000299102"/>
    </source>
</evidence>
<proteinExistence type="predicted"/>
<dbReference type="EMBL" id="BGZK01000684">
    <property type="protein sequence ID" value="GBP56066.1"/>
    <property type="molecule type" value="Genomic_DNA"/>
</dbReference>
<dbReference type="AlphaFoldDB" id="A0A4C1WX05"/>
<dbReference type="Proteomes" id="UP000299102">
    <property type="component" value="Unassembled WGS sequence"/>
</dbReference>
<organism evidence="1 2">
    <name type="scientific">Eumeta variegata</name>
    <name type="common">Bagworm moth</name>
    <name type="synonym">Eumeta japonica</name>
    <dbReference type="NCBI Taxonomy" id="151549"/>
    <lineage>
        <taxon>Eukaryota</taxon>
        <taxon>Metazoa</taxon>
        <taxon>Ecdysozoa</taxon>
        <taxon>Arthropoda</taxon>
        <taxon>Hexapoda</taxon>
        <taxon>Insecta</taxon>
        <taxon>Pterygota</taxon>
        <taxon>Neoptera</taxon>
        <taxon>Endopterygota</taxon>
        <taxon>Lepidoptera</taxon>
        <taxon>Glossata</taxon>
        <taxon>Ditrysia</taxon>
        <taxon>Tineoidea</taxon>
        <taxon>Psychidae</taxon>
        <taxon>Oiketicinae</taxon>
        <taxon>Eumeta</taxon>
    </lineage>
</organism>
<name>A0A4C1WX05_EUMVA</name>
<evidence type="ECO:0000313" key="1">
    <source>
        <dbReference type="EMBL" id="GBP56066.1"/>
    </source>
</evidence>
<protein>
    <submittedName>
        <fullName evidence="1">Uncharacterized protein</fullName>
    </submittedName>
</protein>